<dbReference type="Pfam" id="PF00564">
    <property type="entry name" value="PB1"/>
    <property type="match status" value="1"/>
</dbReference>
<evidence type="ECO:0000259" key="1">
    <source>
        <dbReference type="SMART" id="SM00666"/>
    </source>
</evidence>
<feature type="domain" description="PB1" evidence="1">
    <location>
        <begin position="24"/>
        <end position="112"/>
    </location>
</feature>
<dbReference type="PANTHER" id="PTHR31066">
    <property type="entry name" value="OS05G0427100 PROTEIN-RELATED"/>
    <property type="match status" value="1"/>
</dbReference>
<keyword evidence="3" id="KW-1185">Reference proteome</keyword>
<dbReference type="SMART" id="SM00666">
    <property type="entry name" value="PB1"/>
    <property type="match status" value="1"/>
</dbReference>
<protein>
    <recommendedName>
        <fullName evidence="1">PB1 domain-containing protein</fullName>
    </recommendedName>
</protein>
<dbReference type="PANTHER" id="PTHR31066:SF66">
    <property type="entry name" value="PB1 DOMAIN-CONTAINING PROTEIN"/>
    <property type="match status" value="1"/>
</dbReference>
<reference evidence="2 3" key="1">
    <citation type="journal article" date="2019" name="Plant Biotechnol. J.">
        <title>The red bayberry genome and genetic basis of sex determination.</title>
        <authorList>
            <person name="Jia H.M."/>
            <person name="Jia H.J."/>
            <person name="Cai Q.L."/>
            <person name="Wang Y."/>
            <person name="Zhao H.B."/>
            <person name="Yang W.F."/>
            <person name="Wang G.Y."/>
            <person name="Li Y.H."/>
            <person name="Zhan D.L."/>
            <person name="Shen Y.T."/>
            <person name="Niu Q.F."/>
            <person name="Chang L."/>
            <person name="Qiu J."/>
            <person name="Zhao L."/>
            <person name="Xie H.B."/>
            <person name="Fu W.Y."/>
            <person name="Jin J."/>
            <person name="Li X.W."/>
            <person name="Jiao Y."/>
            <person name="Zhou C.C."/>
            <person name="Tu T."/>
            <person name="Chai C.Y."/>
            <person name="Gao J.L."/>
            <person name="Fan L.J."/>
            <person name="van de Weg E."/>
            <person name="Wang J.Y."/>
            <person name="Gao Z.S."/>
        </authorList>
    </citation>
    <scope>NUCLEOTIDE SEQUENCE [LARGE SCALE GENOMIC DNA]</scope>
    <source>
        <tissue evidence="2">Leaves</tissue>
    </source>
</reference>
<dbReference type="CDD" id="cd06410">
    <property type="entry name" value="PB1_UP2"/>
    <property type="match status" value="1"/>
</dbReference>
<evidence type="ECO:0000313" key="3">
    <source>
        <dbReference type="Proteomes" id="UP000516437"/>
    </source>
</evidence>
<dbReference type="SUPFAM" id="SSF54277">
    <property type="entry name" value="CAD &amp; PB1 domains"/>
    <property type="match status" value="1"/>
</dbReference>
<dbReference type="Gene3D" id="3.10.20.90">
    <property type="entry name" value="Phosphatidylinositol 3-kinase Catalytic Subunit, Chain A, domain 1"/>
    <property type="match status" value="1"/>
</dbReference>
<dbReference type="InterPro" id="IPR000270">
    <property type="entry name" value="PB1_dom"/>
</dbReference>
<dbReference type="OrthoDB" id="1914296at2759"/>
<gene>
    <name evidence="2" type="ORF">CJ030_MR4G023321</name>
</gene>
<organism evidence="2 3">
    <name type="scientific">Morella rubra</name>
    <name type="common">Chinese bayberry</name>
    <dbReference type="NCBI Taxonomy" id="262757"/>
    <lineage>
        <taxon>Eukaryota</taxon>
        <taxon>Viridiplantae</taxon>
        <taxon>Streptophyta</taxon>
        <taxon>Embryophyta</taxon>
        <taxon>Tracheophyta</taxon>
        <taxon>Spermatophyta</taxon>
        <taxon>Magnoliopsida</taxon>
        <taxon>eudicotyledons</taxon>
        <taxon>Gunneridae</taxon>
        <taxon>Pentapetalae</taxon>
        <taxon>rosids</taxon>
        <taxon>fabids</taxon>
        <taxon>Fagales</taxon>
        <taxon>Myricaceae</taxon>
        <taxon>Morella</taxon>
    </lineage>
</organism>
<dbReference type="Proteomes" id="UP000516437">
    <property type="component" value="Chromosome 4"/>
</dbReference>
<accession>A0A6A1VYJ5</accession>
<evidence type="ECO:0000313" key="2">
    <source>
        <dbReference type="EMBL" id="KAB1215660.1"/>
    </source>
</evidence>
<dbReference type="AlphaFoldDB" id="A0A6A1VYJ5"/>
<name>A0A6A1VYJ5_9ROSI</name>
<sequence>MVSNKATETIKFLCSYGGKILPRHTDGKLRYFGGLTRVLAVDRSVTFAELMVKLVEFCGSSVTLRCQLPGGDLETLISITSEEDLANLIEEYDRASSSMSHPLKIRAVLSPPKSLKKISPPSSTPPSLDFSACKSPFAPVDSLKTSTAYRFVQRGYSSPVAYVAGGRSCSEKAYRYNCHVQENPRVPYSCCVPRFNYWQ</sequence>
<comment type="caution">
    <text evidence="2">The sequence shown here is derived from an EMBL/GenBank/DDBJ whole genome shotgun (WGS) entry which is preliminary data.</text>
</comment>
<dbReference type="EMBL" id="RXIC02000022">
    <property type="protein sequence ID" value="KAB1215660.1"/>
    <property type="molecule type" value="Genomic_DNA"/>
</dbReference>
<proteinExistence type="predicted"/>
<dbReference type="InterPro" id="IPR053198">
    <property type="entry name" value="Gynoecium_Dev_Regulator"/>
</dbReference>